<evidence type="ECO:0000256" key="4">
    <source>
        <dbReference type="ARBA" id="ARBA00022692"/>
    </source>
</evidence>
<dbReference type="PANTHER" id="PTHR11629">
    <property type="entry name" value="VACUOLAR PROTON ATPASES"/>
    <property type="match status" value="1"/>
</dbReference>
<feature type="transmembrane region" description="Helical" evidence="10">
    <location>
        <begin position="345"/>
        <end position="373"/>
    </location>
</feature>
<feature type="transmembrane region" description="Helical" evidence="10">
    <location>
        <begin position="385"/>
        <end position="404"/>
    </location>
</feature>
<dbReference type="PANTHER" id="PTHR11629:SF63">
    <property type="entry name" value="V-TYPE PROTON ATPASE SUBUNIT A"/>
    <property type="match status" value="1"/>
</dbReference>
<evidence type="ECO:0000256" key="1">
    <source>
        <dbReference type="ARBA" id="ARBA00004141"/>
    </source>
</evidence>
<dbReference type="InterPro" id="IPR002490">
    <property type="entry name" value="V-ATPase_116kDa_su"/>
</dbReference>
<evidence type="ECO:0000256" key="10">
    <source>
        <dbReference type="RuleBase" id="RU361189"/>
    </source>
</evidence>
<organism evidence="11">
    <name type="scientific">Candidatus Methanogaster sp. ANME-2c ERB4</name>
    <dbReference type="NCBI Taxonomy" id="2759911"/>
    <lineage>
        <taxon>Archaea</taxon>
        <taxon>Methanobacteriati</taxon>
        <taxon>Methanobacteriota</taxon>
        <taxon>Stenosarchaea group</taxon>
        <taxon>Methanomicrobia</taxon>
        <taxon>Methanosarcinales</taxon>
        <taxon>ANME-2 cluster</taxon>
        <taxon>Candidatus Methanogasteraceae</taxon>
        <taxon>Candidatus Methanogaster</taxon>
    </lineage>
</organism>
<protein>
    <recommendedName>
        <fullName evidence="9 10">A-type ATP synthase subunit I</fullName>
    </recommendedName>
</protein>
<dbReference type="Pfam" id="PF01496">
    <property type="entry name" value="V_ATPase_I"/>
    <property type="match status" value="2"/>
</dbReference>
<evidence type="ECO:0000256" key="6">
    <source>
        <dbReference type="ARBA" id="ARBA00023065"/>
    </source>
</evidence>
<keyword evidence="5 10" id="KW-1133">Transmembrane helix</keyword>
<feature type="transmembrane region" description="Helical" evidence="10">
    <location>
        <begin position="552"/>
        <end position="569"/>
    </location>
</feature>
<dbReference type="EMBL" id="MT631237">
    <property type="protein sequence ID" value="QNO46993.1"/>
    <property type="molecule type" value="Genomic_DNA"/>
</dbReference>
<keyword evidence="3 10" id="KW-0813">Transport</keyword>
<reference evidence="11" key="1">
    <citation type="submission" date="2020-06" db="EMBL/GenBank/DDBJ databases">
        <title>Unique genomic features of the anaerobic methanotrophic archaea.</title>
        <authorList>
            <person name="Chadwick G.L."/>
            <person name="Skennerton C.T."/>
            <person name="Laso-Perez R."/>
            <person name="Leu A.O."/>
            <person name="Speth D.R."/>
            <person name="Yu H."/>
            <person name="Morgan-Lang C."/>
            <person name="Hatzenpichler R."/>
            <person name="Goudeau D."/>
            <person name="Malmstrom R."/>
            <person name="Brazelton W.J."/>
            <person name="Woyke T."/>
            <person name="Hallam S.J."/>
            <person name="Tyson G.W."/>
            <person name="Wegener G."/>
            <person name="Boetius A."/>
            <person name="Orphan V."/>
        </authorList>
    </citation>
    <scope>NUCLEOTIDE SEQUENCE</scope>
</reference>
<dbReference type="AlphaFoldDB" id="A0A7G9YG59"/>
<evidence type="ECO:0000256" key="2">
    <source>
        <dbReference type="ARBA" id="ARBA00009904"/>
    </source>
</evidence>
<evidence type="ECO:0000256" key="3">
    <source>
        <dbReference type="ARBA" id="ARBA00022448"/>
    </source>
</evidence>
<feature type="transmembrane region" description="Helical" evidence="10">
    <location>
        <begin position="581"/>
        <end position="605"/>
    </location>
</feature>
<keyword evidence="4 10" id="KW-0812">Transmembrane</keyword>
<comment type="similarity">
    <text evidence="2 10">Belongs to the V-ATPase 116 kDa subunit family.</text>
</comment>
<evidence type="ECO:0000256" key="5">
    <source>
        <dbReference type="ARBA" id="ARBA00022989"/>
    </source>
</evidence>
<comment type="function">
    <text evidence="8">Component of the A-type ATP synthase that produces ATP from ADP in the presence of a proton gradient across the membrane.</text>
</comment>
<sequence length="642" mass="70607">MLKPKQMSKVLLTGHKDVLEPTIEMLHDLHALHIEEYVEEDYFHIGTPLSGADEGSKKLLKLRSIASFLGIKKPYPKPINARQLSSELEEKLETLGDVVSGKLERKSQIEADLKDAQTGMYEIEVFSGIPVNFDLCTGYETLHVFAGTVRKGADVLAGLTGITDEYQFVTGNTGVFILAVPVKYREQVAELLAEYEFGEVKIPAISGTPDDLISELKSRQDSLAKDIASLSSEIDSVKTEYEDFILASEELLSIETQKKEVPLVFATSEHAFVIDGWIPDDEFETVRSKVEEATDNRVYVMKVEEPVDEASVPIEYDNPKIVKPMEAVMNLYARPRYYEIDPTTFVFIAFPLFYGLILGDIGYALILLGISLYGRSKLHGEGWNSLFTVLIYCNIVTLFFGILYGEFLGFALAGHVIEGHHVAGLIPGWETIPFFTGLGGEHITYPIHRTHLVTTLLVVTLLIGVIHINIGLIAGFRNVLTKHGMKAAVLEKAAWIVLQVGIFLLLFGMMGVVTSMVPGAVVFALAVIMLVAGEGGTAIMEIPSILSNVLSYSRLLAVGLSSIGIATAVNTMSGMMFDSGGLFIVVAALIFILGHALNTALSIIAPGLHALRLQYVEFFTKFYEGGGRIYNPFGYKRIYTED</sequence>
<feature type="transmembrane region" description="Helical" evidence="10">
    <location>
        <begin position="452"/>
        <end position="472"/>
    </location>
</feature>
<keyword evidence="7 10" id="KW-0472">Membrane</keyword>
<accession>A0A7G9YG59</accession>
<keyword evidence="6 10" id="KW-0406">Ion transport</keyword>
<dbReference type="GO" id="GO:0046961">
    <property type="term" value="F:proton-transporting ATPase activity, rotational mechanism"/>
    <property type="evidence" value="ECO:0007669"/>
    <property type="project" value="InterPro"/>
</dbReference>
<feature type="transmembrane region" description="Helical" evidence="10">
    <location>
        <begin position="519"/>
        <end position="540"/>
    </location>
</feature>
<dbReference type="GO" id="GO:0033179">
    <property type="term" value="C:proton-transporting V-type ATPase, V0 domain"/>
    <property type="evidence" value="ECO:0007669"/>
    <property type="project" value="InterPro"/>
</dbReference>
<dbReference type="NCBIfam" id="NF004430">
    <property type="entry name" value="PRK05771.2-4"/>
    <property type="match status" value="1"/>
</dbReference>
<dbReference type="GO" id="GO:0016471">
    <property type="term" value="C:vacuolar proton-transporting V-type ATPase complex"/>
    <property type="evidence" value="ECO:0007669"/>
    <property type="project" value="TreeGrafter"/>
</dbReference>
<comment type="subcellular location">
    <subcellularLocation>
        <location evidence="1">Membrane</location>
        <topology evidence="1">Multi-pass membrane protein</topology>
    </subcellularLocation>
</comment>
<dbReference type="GO" id="GO:0051117">
    <property type="term" value="F:ATPase binding"/>
    <property type="evidence" value="ECO:0007669"/>
    <property type="project" value="TreeGrafter"/>
</dbReference>
<proteinExistence type="inferred from homology"/>
<evidence type="ECO:0000256" key="8">
    <source>
        <dbReference type="ARBA" id="ARBA00059506"/>
    </source>
</evidence>
<feature type="transmembrane region" description="Helical" evidence="10">
    <location>
        <begin position="493"/>
        <end position="513"/>
    </location>
</feature>
<dbReference type="GO" id="GO:0007035">
    <property type="term" value="P:vacuolar acidification"/>
    <property type="evidence" value="ECO:0007669"/>
    <property type="project" value="TreeGrafter"/>
</dbReference>
<gene>
    <name evidence="11" type="ORF">JMDIOONB_00005</name>
</gene>
<evidence type="ECO:0000256" key="9">
    <source>
        <dbReference type="ARBA" id="ARBA00068671"/>
    </source>
</evidence>
<evidence type="ECO:0000256" key="7">
    <source>
        <dbReference type="ARBA" id="ARBA00023136"/>
    </source>
</evidence>
<evidence type="ECO:0000313" key="11">
    <source>
        <dbReference type="EMBL" id="QNO46993.1"/>
    </source>
</evidence>
<name>A0A7G9YG59_9EURY</name>